<name>A0ABM8ABH9_9DEIO</name>
<organism evidence="1 2">
    <name type="scientific">Deinococcus aetherius</name>
    <dbReference type="NCBI Taxonomy" id="200252"/>
    <lineage>
        <taxon>Bacteria</taxon>
        <taxon>Thermotogati</taxon>
        <taxon>Deinococcota</taxon>
        <taxon>Deinococci</taxon>
        <taxon>Deinococcales</taxon>
        <taxon>Deinococcaceae</taxon>
        <taxon>Deinococcus</taxon>
    </lineage>
</organism>
<evidence type="ECO:0000313" key="2">
    <source>
        <dbReference type="Proteomes" id="UP001064971"/>
    </source>
</evidence>
<sequence length="235" mass="25164">MTKRIDELVGLICGGEGHPLAPILRGWCESSRPWLAFAEAHAAKIRKKVRHASSGEDLGDLIAELAVAALLVRDRRFSVAYEPHRATGERGPDFGVTFRAHIPFFVEVARLRLPGGTGDDLAALRLARVVGDKIEQLPPGAANLLAVALPPGAAGDDLMPAALRRLDGPPGQEEGSPFPGVRAYARGRHRLSAVALCSLTPGGQLVDVRLWLHPQARHPLHPEVARYLARVPGSG</sequence>
<evidence type="ECO:0000313" key="1">
    <source>
        <dbReference type="EMBL" id="BDP41123.1"/>
    </source>
</evidence>
<protein>
    <submittedName>
        <fullName evidence="1">Uncharacterized protein</fullName>
    </submittedName>
</protein>
<proteinExistence type="predicted"/>
<reference evidence="1" key="1">
    <citation type="submission" date="2022-07" db="EMBL/GenBank/DDBJ databases">
        <title>Complete Genome Sequence of the Radioresistant Bacterium Deinococcus aetherius ST0316, Isolated from the Air Dust collected in Lower Stratosphere above Japan.</title>
        <authorList>
            <person name="Satoh K."/>
            <person name="Hagiwara K."/>
            <person name="Katsumata K."/>
            <person name="Kubo A."/>
            <person name="Yokobori S."/>
            <person name="Yamagishi A."/>
            <person name="Oono Y."/>
            <person name="Narumi I."/>
        </authorList>
    </citation>
    <scope>NUCLEOTIDE SEQUENCE</scope>
    <source>
        <strain evidence="1">ST0316</strain>
    </source>
</reference>
<dbReference type="RefSeq" id="WP_264776906.1">
    <property type="nucleotide sequence ID" value="NZ_AP026560.1"/>
</dbReference>
<gene>
    <name evidence="1" type="ORF">DAETH_10920</name>
</gene>
<dbReference type="Proteomes" id="UP001064971">
    <property type="component" value="Chromosome"/>
</dbReference>
<accession>A0ABM8ABH9</accession>
<keyword evidence="2" id="KW-1185">Reference proteome</keyword>
<dbReference type="EMBL" id="AP026560">
    <property type="protein sequence ID" value="BDP41123.1"/>
    <property type="molecule type" value="Genomic_DNA"/>
</dbReference>